<accession>A0A4V4H1V7</accession>
<feature type="transmembrane region" description="Helical" evidence="10">
    <location>
        <begin position="102"/>
        <end position="125"/>
    </location>
</feature>
<sequence>MHFFDIKNIAFTALGLPVSYLELVTFLFGLLSTYLASRNNILNWPTGIINAVLYFIVCIQIRLYIELFMQVYILIVSGYGWRNWKTTRGENIITTISIRNRIILAASIIIGTIAFGFFAENLYLLLPSIFVGPAPDAFINSFIMMVSIAAFLLLAKRKLECWILWITGSVVGAALTFKNHYYFLSIEYIIFLGLALYALYYWNRQMKNEQDQ</sequence>
<feature type="transmembrane region" description="Helical" evidence="10">
    <location>
        <begin position="137"/>
        <end position="154"/>
    </location>
</feature>
<feature type="transmembrane region" description="Helical" evidence="10">
    <location>
        <begin position="183"/>
        <end position="202"/>
    </location>
</feature>
<dbReference type="PANTHER" id="PTHR36122:SF2">
    <property type="entry name" value="NICOTINAMIDE RIBOSIDE TRANSPORTER PNUC"/>
    <property type="match status" value="1"/>
</dbReference>
<dbReference type="InterPro" id="IPR006419">
    <property type="entry name" value="NMN_transpt_PnuC"/>
</dbReference>
<dbReference type="PANTHER" id="PTHR36122">
    <property type="entry name" value="NICOTINAMIDE RIBOSIDE TRANSPORTER PNUC"/>
    <property type="match status" value="1"/>
</dbReference>
<evidence type="ECO:0000256" key="8">
    <source>
        <dbReference type="ARBA" id="ARBA00022989"/>
    </source>
</evidence>
<gene>
    <name evidence="11" type="ORF">FAM09_01225</name>
</gene>
<evidence type="ECO:0000313" key="12">
    <source>
        <dbReference type="Proteomes" id="UP000306918"/>
    </source>
</evidence>
<dbReference type="OrthoDB" id="9791248at2"/>
<proteinExistence type="inferred from homology"/>
<comment type="caution">
    <text evidence="11">The sequence shown here is derived from an EMBL/GenBank/DDBJ whole genome shotgun (WGS) entry which is preliminary data.</text>
</comment>
<name>A0A4V4H1V7_9BACT</name>
<comment type="subcellular location">
    <subcellularLocation>
        <location evidence="2">Cell membrane</location>
        <topology evidence="2">Multi-pass membrane protein</topology>
    </subcellularLocation>
</comment>
<evidence type="ECO:0000256" key="7">
    <source>
        <dbReference type="ARBA" id="ARBA00022692"/>
    </source>
</evidence>
<dbReference type="Pfam" id="PF04973">
    <property type="entry name" value="NMN_transporter"/>
    <property type="match status" value="1"/>
</dbReference>
<evidence type="ECO:0000313" key="11">
    <source>
        <dbReference type="EMBL" id="THU42006.1"/>
    </source>
</evidence>
<keyword evidence="9 10" id="KW-0472">Membrane</keyword>
<dbReference type="Proteomes" id="UP000306918">
    <property type="component" value="Unassembled WGS sequence"/>
</dbReference>
<evidence type="ECO:0000256" key="5">
    <source>
        <dbReference type="ARBA" id="ARBA00022448"/>
    </source>
</evidence>
<organism evidence="11 12">
    <name type="scientific">Niastella caeni</name>
    <dbReference type="NCBI Taxonomy" id="2569763"/>
    <lineage>
        <taxon>Bacteria</taxon>
        <taxon>Pseudomonadati</taxon>
        <taxon>Bacteroidota</taxon>
        <taxon>Chitinophagia</taxon>
        <taxon>Chitinophagales</taxon>
        <taxon>Chitinophagaceae</taxon>
        <taxon>Niastella</taxon>
    </lineage>
</organism>
<reference evidence="11 12" key="1">
    <citation type="submission" date="2019-04" db="EMBL/GenBank/DDBJ databases">
        <title>Niastella caeni sp. nov., isolated from activated sludge.</title>
        <authorList>
            <person name="Sheng M."/>
        </authorList>
    </citation>
    <scope>NUCLEOTIDE SEQUENCE [LARGE SCALE GENOMIC DNA]</scope>
    <source>
        <strain evidence="11 12">HX-2-15</strain>
    </source>
</reference>
<dbReference type="EMBL" id="STFF01000001">
    <property type="protein sequence ID" value="THU42006.1"/>
    <property type="molecule type" value="Genomic_DNA"/>
</dbReference>
<dbReference type="NCBIfam" id="TIGR01528">
    <property type="entry name" value="NMN_trans_PnuC"/>
    <property type="match status" value="1"/>
</dbReference>
<dbReference type="GO" id="GO:0034257">
    <property type="term" value="F:nicotinamide riboside transmembrane transporter activity"/>
    <property type="evidence" value="ECO:0007669"/>
    <property type="project" value="InterPro"/>
</dbReference>
<evidence type="ECO:0000256" key="2">
    <source>
        <dbReference type="ARBA" id="ARBA00004651"/>
    </source>
</evidence>
<comment type="similarity">
    <text evidence="3">Belongs to the nicotinamide ribonucleoside (NR) uptake permease (TC 4.B.1) family.</text>
</comment>
<evidence type="ECO:0000256" key="6">
    <source>
        <dbReference type="ARBA" id="ARBA00022475"/>
    </source>
</evidence>
<dbReference type="AlphaFoldDB" id="A0A4V4H1V7"/>
<keyword evidence="8 10" id="KW-1133">Transmembrane helix</keyword>
<evidence type="ECO:0000256" key="10">
    <source>
        <dbReference type="SAM" id="Phobius"/>
    </source>
</evidence>
<keyword evidence="7 10" id="KW-0812">Transmembrane</keyword>
<evidence type="ECO:0000256" key="1">
    <source>
        <dbReference type="ARBA" id="ARBA00002672"/>
    </source>
</evidence>
<feature type="transmembrane region" description="Helical" evidence="10">
    <location>
        <begin position="161"/>
        <end position="177"/>
    </location>
</feature>
<evidence type="ECO:0000256" key="9">
    <source>
        <dbReference type="ARBA" id="ARBA00023136"/>
    </source>
</evidence>
<keyword evidence="5" id="KW-0813">Transport</keyword>
<keyword evidence="12" id="KW-1185">Reference proteome</keyword>
<keyword evidence="6" id="KW-1003">Cell membrane</keyword>
<dbReference type="GO" id="GO:0005886">
    <property type="term" value="C:plasma membrane"/>
    <property type="evidence" value="ECO:0007669"/>
    <property type="project" value="UniProtKB-SubCell"/>
</dbReference>
<evidence type="ECO:0000256" key="3">
    <source>
        <dbReference type="ARBA" id="ARBA00006669"/>
    </source>
</evidence>
<evidence type="ECO:0000256" key="4">
    <source>
        <dbReference type="ARBA" id="ARBA00017522"/>
    </source>
</evidence>
<feature type="transmembrane region" description="Helical" evidence="10">
    <location>
        <begin position="9"/>
        <end position="31"/>
    </location>
</feature>
<protein>
    <recommendedName>
        <fullName evidence="4">Nicotinamide riboside transporter PnuC</fullName>
    </recommendedName>
</protein>
<comment type="function">
    <text evidence="1">Required for nicotinamide riboside transport across the inner membrane.</text>
</comment>
<feature type="transmembrane region" description="Helical" evidence="10">
    <location>
        <begin position="51"/>
        <end position="81"/>
    </location>
</feature>